<organism evidence="1 2">
    <name type="scientific">Rhodococcus olei</name>
    <dbReference type="NCBI Taxonomy" id="2161675"/>
    <lineage>
        <taxon>Bacteria</taxon>
        <taxon>Bacillati</taxon>
        <taxon>Actinomycetota</taxon>
        <taxon>Actinomycetes</taxon>
        <taxon>Mycobacteriales</taxon>
        <taxon>Nocardiaceae</taxon>
        <taxon>Rhodococcus</taxon>
    </lineage>
</organism>
<gene>
    <name evidence="1" type="ORF">GCM10023094_55010</name>
</gene>
<comment type="caution">
    <text evidence="1">The sequence shown here is derived from an EMBL/GenBank/DDBJ whole genome shotgun (WGS) entry which is preliminary data.</text>
</comment>
<evidence type="ECO:0008006" key="3">
    <source>
        <dbReference type="Google" id="ProtNLM"/>
    </source>
</evidence>
<evidence type="ECO:0000313" key="2">
    <source>
        <dbReference type="Proteomes" id="UP001501183"/>
    </source>
</evidence>
<dbReference type="RefSeq" id="WP_345353330.1">
    <property type="nucleotide sequence ID" value="NZ_BAABFB010000078.1"/>
</dbReference>
<name>A0ABP8PQ37_9NOCA</name>
<sequence length="261" mass="28079">MNTLVGTGALRLTTARSHAGTKPATRDRIADAQRRAVLAHHLPNRDSTSCTVCSFVYTTKHPLCPAVADALRELSDGRGRPNSSWQPLAGHSTERLHTMAREHTGEGRCRRCGFIYSGQVRTCPPARRIAALLEARGKTPLTQDRAGQGLCAGKAEGWLVTGNEPAPWKRAMAACTVCPLLEKCEESLNARLAAGEKISEQVHAGRLFTTTGREVAPADIDQFAVNRGRTKKEKKTAAVSAPAPTLVTAPRQLALFEKVAA</sequence>
<keyword evidence="2" id="KW-1185">Reference proteome</keyword>
<protein>
    <recommendedName>
        <fullName evidence="3">4Fe-4S Wbl-type domain-containing protein</fullName>
    </recommendedName>
</protein>
<reference evidence="2" key="1">
    <citation type="journal article" date="2019" name="Int. J. Syst. Evol. Microbiol.">
        <title>The Global Catalogue of Microorganisms (GCM) 10K type strain sequencing project: providing services to taxonomists for standard genome sequencing and annotation.</title>
        <authorList>
            <consortium name="The Broad Institute Genomics Platform"/>
            <consortium name="The Broad Institute Genome Sequencing Center for Infectious Disease"/>
            <person name="Wu L."/>
            <person name="Ma J."/>
        </authorList>
    </citation>
    <scope>NUCLEOTIDE SEQUENCE [LARGE SCALE GENOMIC DNA]</scope>
    <source>
        <strain evidence="2">JCM 32206</strain>
    </source>
</reference>
<dbReference type="Proteomes" id="UP001501183">
    <property type="component" value="Unassembled WGS sequence"/>
</dbReference>
<dbReference type="EMBL" id="BAABFB010000078">
    <property type="protein sequence ID" value="GAA4490964.1"/>
    <property type="molecule type" value="Genomic_DNA"/>
</dbReference>
<evidence type="ECO:0000313" key="1">
    <source>
        <dbReference type="EMBL" id="GAA4490964.1"/>
    </source>
</evidence>
<proteinExistence type="predicted"/>
<accession>A0ABP8PQ37</accession>